<proteinExistence type="inferred from homology"/>
<dbReference type="PANTHER" id="PTHR42920">
    <property type="entry name" value="OS03G0707200 PROTEIN-RELATED"/>
    <property type="match status" value="1"/>
</dbReference>
<feature type="transmembrane region" description="Helical" evidence="7">
    <location>
        <begin position="121"/>
        <end position="139"/>
    </location>
</feature>
<feature type="transmembrane region" description="Helical" evidence="7">
    <location>
        <begin position="151"/>
        <end position="169"/>
    </location>
</feature>
<evidence type="ECO:0000256" key="7">
    <source>
        <dbReference type="SAM" id="Phobius"/>
    </source>
</evidence>
<dbReference type="AlphaFoldDB" id="A0A1B7LF93"/>
<feature type="domain" description="EamA" evidence="8">
    <location>
        <begin position="8"/>
        <end position="138"/>
    </location>
</feature>
<dbReference type="PANTHER" id="PTHR42920:SF5">
    <property type="entry name" value="EAMA DOMAIN-CONTAINING PROTEIN"/>
    <property type="match status" value="1"/>
</dbReference>
<feature type="transmembrane region" description="Helical" evidence="7">
    <location>
        <begin position="96"/>
        <end position="114"/>
    </location>
</feature>
<comment type="subcellular location">
    <subcellularLocation>
        <location evidence="1">Cell membrane</location>
        <topology evidence="1">Multi-pass membrane protein</topology>
    </subcellularLocation>
</comment>
<evidence type="ECO:0000256" key="6">
    <source>
        <dbReference type="ARBA" id="ARBA00023136"/>
    </source>
</evidence>
<protein>
    <submittedName>
        <fullName evidence="9">Transporter</fullName>
    </submittedName>
</protein>
<feature type="domain" description="EamA" evidence="8">
    <location>
        <begin position="147"/>
        <end position="279"/>
    </location>
</feature>
<reference evidence="9 10" key="1">
    <citation type="submission" date="2016-04" db="EMBL/GenBank/DDBJ databases">
        <authorList>
            <person name="Evans L.H."/>
            <person name="Alamgir A."/>
            <person name="Owens N."/>
            <person name="Weber N.D."/>
            <person name="Virtaneva K."/>
            <person name="Barbian K."/>
            <person name="Babar A."/>
            <person name="Rosenke K."/>
        </authorList>
    </citation>
    <scope>NUCLEOTIDE SEQUENCE [LARGE SCALE GENOMIC DNA]</scope>
    <source>
        <strain evidence="9 10">LMa1</strain>
    </source>
</reference>
<keyword evidence="10" id="KW-1185">Reference proteome</keyword>
<feature type="transmembrane region" description="Helical" evidence="7">
    <location>
        <begin position="12"/>
        <end position="31"/>
    </location>
</feature>
<name>A0A1B7LF93_9FIRM</name>
<evidence type="ECO:0000313" key="9">
    <source>
        <dbReference type="EMBL" id="OAT82262.1"/>
    </source>
</evidence>
<keyword evidence="5 7" id="KW-1133">Transmembrane helix</keyword>
<feature type="transmembrane region" description="Helical" evidence="7">
    <location>
        <begin position="67"/>
        <end position="84"/>
    </location>
</feature>
<dbReference type="SUPFAM" id="SSF103481">
    <property type="entry name" value="Multidrug resistance efflux transporter EmrE"/>
    <property type="match status" value="2"/>
</dbReference>
<feature type="transmembrane region" description="Helical" evidence="7">
    <location>
        <begin position="208"/>
        <end position="226"/>
    </location>
</feature>
<feature type="transmembrane region" description="Helical" evidence="7">
    <location>
        <begin position="37"/>
        <end position="55"/>
    </location>
</feature>
<evidence type="ECO:0000259" key="8">
    <source>
        <dbReference type="Pfam" id="PF00892"/>
    </source>
</evidence>
<evidence type="ECO:0000256" key="2">
    <source>
        <dbReference type="ARBA" id="ARBA00007362"/>
    </source>
</evidence>
<dbReference type="EMBL" id="LYVF01000137">
    <property type="protein sequence ID" value="OAT82262.1"/>
    <property type="molecule type" value="Genomic_DNA"/>
</dbReference>
<evidence type="ECO:0000256" key="3">
    <source>
        <dbReference type="ARBA" id="ARBA00022475"/>
    </source>
</evidence>
<evidence type="ECO:0000256" key="5">
    <source>
        <dbReference type="ARBA" id="ARBA00022989"/>
    </source>
</evidence>
<feature type="transmembrane region" description="Helical" evidence="7">
    <location>
        <begin position="238"/>
        <end position="258"/>
    </location>
</feature>
<dbReference type="InterPro" id="IPR037185">
    <property type="entry name" value="EmrE-like"/>
</dbReference>
<evidence type="ECO:0000256" key="1">
    <source>
        <dbReference type="ARBA" id="ARBA00004651"/>
    </source>
</evidence>
<feature type="transmembrane region" description="Helical" evidence="7">
    <location>
        <begin position="176"/>
        <end position="196"/>
    </location>
</feature>
<keyword evidence="3" id="KW-1003">Cell membrane</keyword>
<dbReference type="Pfam" id="PF00892">
    <property type="entry name" value="EamA"/>
    <property type="match status" value="2"/>
</dbReference>
<accession>A0A1B7LF93</accession>
<comment type="caution">
    <text evidence="9">The sequence shown here is derived from an EMBL/GenBank/DDBJ whole genome shotgun (WGS) entry which is preliminary data.</text>
</comment>
<keyword evidence="6 7" id="KW-0472">Membrane</keyword>
<evidence type="ECO:0000313" key="10">
    <source>
        <dbReference type="Proteomes" id="UP000078532"/>
    </source>
</evidence>
<dbReference type="RefSeq" id="WP_066667722.1">
    <property type="nucleotide sequence ID" value="NZ_LYVF01000137.1"/>
</dbReference>
<organism evidence="9 10">
    <name type="scientific">Desulfotomaculum copahuensis</name>
    <dbReference type="NCBI Taxonomy" id="1838280"/>
    <lineage>
        <taxon>Bacteria</taxon>
        <taxon>Bacillati</taxon>
        <taxon>Bacillota</taxon>
        <taxon>Clostridia</taxon>
        <taxon>Eubacteriales</taxon>
        <taxon>Desulfotomaculaceae</taxon>
        <taxon>Desulfotomaculum</taxon>
    </lineage>
</organism>
<dbReference type="InterPro" id="IPR051258">
    <property type="entry name" value="Diverse_Substrate_Transporter"/>
</dbReference>
<dbReference type="InterPro" id="IPR000620">
    <property type="entry name" value="EamA_dom"/>
</dbReference>
<dbReference type="OrthoDB" id="9804865at2"/>
<dbReference type="STRING" id="1838280.A6M21_08860"/>
<dbReference type="GO" id="GO:0005886">
    <property type="term" value="C:plasma membrane"/>
    <property type="evidence" value="ECO:0007669"/>
    <property type="project" value="UniProtKB-SubCell"/>
</dbReference>
<evidence type="ECO:0000256" key="4">
    <source>
        <dbReference type="ARBA" id="ARBA00022692"/>
    </source>
</evidence>
<gene>
    <name evidence="9" type="ORF">A6M21_08860</name>
</gene>
<comment type="similarity">
    <text evidence="2">Belongs to the EamA transporter family.</text>
</comment>
<keyword evidence="4 7" id="KW-0812">Transmembrane</keyword>
<sequence length="304" mass="32341">MAGTKQMRADLALLAVTFIWGATFVVVQDALGGIGPYYFLALRFLLAFLFLLAVFYKQFQSLDRPTLAAGTLIGLFLFGGYAFQTVGLQYTSAANAGFITGLSVVLVPVFSSLLTRRLPNLFVAGGVLSATVGLALLSLGNGLQVNYGDLLVFFCAVCFAMHIILVGHYAAHHNPVILTTIQIGVVSLISFLFGLGLETMPAHFTRPVWTAFLITAIPATSLAFLIQNKMQRFTSPTHTAIIFSTEPVFAALAAFLLAGEILTLRQLTGCALILGGMLLAELKGSQGDTPALPAKQEESTAGSQ</sequence>
<dbReference type="Proteomes" id="UP000078532">
    <property type="component" value="Unassembled WGS sequence"/>
</dbReference>